<dbReference type="EMBL" id="CAXITT010000129">
    <property type="protein sequence ID" value="CAL1532948.1"/>
    <property type="molecule type" value="Genomic_DNA"/>
</dbReference>
<reference evidence="2 3" key="1">
    <citation type="submission" date="2024-04" db="EMBL/GenBank/DDBJ databases">
        <authorList>
            <consortium name="Genoscope - CEA"/>
            <person name="William W."/>
        </authorList>
    </citation>
    <scope>NUCLEOTIDE SEQUENCE [LARGE SCALE GENOMIC DNA]</scope>
</reference>
<protein>
    <recommendedName>
        <fullName evidence="4">Lipocalin</fullName>
    </recommendedName>
</protein>
<dbReference type="AlphaFoldDB" id="A0AAV2HL52"/>
<evidence type="ECO:0000313" key="2">
    <source>
        <dbReference type="EMBL" id="CAL1532948.1"/>
    </source>
</evidence>
<evidence type="ECO:0000313" key="3">
    <source>
        <dbReference type="Proteomes" id="UP001497497"/>
    </source>
</evidence>
<sequence>MDKTSMICLVCLITVINGVFSRGEEIPCKPAEEGKAYDVQFTSTLPENLIQRMNVASHWDIITTCSNGLRSCKTENPDLYNTTITESNGTVVVNLKVYNAS</sequence>
<gene>
    <name evidence="2" type="ORF">GSLYS_00006966001</name>
</gene>
<keyword evidence="1" id="KW-0732">Signal</keyword>
<evidence type="ECO:0008006" key="4">
    <source>
        <dbReference type="Google" id="ProtNLM"/>
    </source>
</evidence>
<feature type="non-terminal residue" evidence="2">
    <location>
        <position position="101"/>
    </location>
</feature>
<accession>A0AAV2HL52</accession>
<feature type="signal peptide" evidence="1">
    <location>
        <begin position="1"/>
        <end position="21"/>
    </location>
</feature>
<dbReference type="Proteomes" id="UP001497497">
    <property type="component" value="Unassembled WGS sequence"/>
</dbReference>
<proteinExistence type="predicted"/>
<organism evidence="2 3">
    <name type="scientific">Lymnaea stagnalis</name>
    <name type="common">Great pond snail</name>
    <name type="synonym">Helix stagnalis</name>
    <dbReference type="NCBI Taxonomy" id="6523"/>
    <lineage>
        <taxon>Eukaryota</taxon>
        <taxon>Metazoa</taxon>
        <taxon>Spiralia</taxon>
        <taxon>Lophotrochozoa</taxon>
        <taxon>Mollusca</taxon>
        <taxon>Gastropoda</taxon>
        <taxon>Heterobranchia</taxon>
        <taxon>Euthyneura</taxon>
        <taxon>Panpulmonata</taxon>
        <taxon>Hygrophila</taxon>
        <taxon>Lymnaeoidea</taxon>
        <taxon>Lymnaeidae</taxon>
        <taxon>Lymnaea</taxon>
    </lineage>
</organism>
<name>A0AAV2HL52_LYMST</name>
<comment type="caution">
    <text evidence="2">The sequence shown here is derived from an EMBL/GenBank/DDBJ whole genome shotgun (WGS) entry which is preliminary data.</text>
</comment>
<feature type="chain" id="PRO_5043382468" description="Lipocalin" evidence="1">
    <location>
        <begin position="22"/>
        <end position="101"/>
    </location>
</feature>
<evidence type="ECO:0000256" key="1">
    <source>
        <dbReference type="SAM" id="SignalP"/>
    </source>
</evidence>
<keyword evidence="3" id="KW-1185">Reference proteome</keyword>